<keyword evidence="3" id="KW-1185">Reference proteome</keyword>
<proteinExistence type="predicted"/>
<dbReference type="EMBL" id="RQVQ01000035">
    <property type="protein sequence ID" value="RRJ88988.1"/>
    <property type="molecule type" value="Genomic_DNA"/>
</dbReference>
<dbReference type="AlphaFoldDB" id="A0A3P3W3M4"/>
<evidence type="ECO:0000313" key="2">
    <source>
        <dbReference type="EMBL" id="RRJ88988.1"/>
    </source>
</evidence>
<name>A0A3P3W3M4_9FLAO</name>
<organism evidence="2 3">
    <name type="scientific">Paenimyroides tangerinum</name>
    <dbReference type="NCBI Taxonomy" id="2488728"/>
    <lineage>
        <taxon>Bacteria</taxon>
        <taxon>Pseudomonadati</taxon>
        <taxon>Bacteroidota</taxon>
        <taxon>Flavobacteriia</taxon>
        <taxon>Flavobacteriales</taxon>
        <taxon>Flavobacteriaceae</taxon>
        <taxon>Paenimyroides</taxon>
    </lineage>
</organism>
<feature type="region of interest" description="Disordered" evidence="1">
    <location>
        <begin position="1"/>
        <end position="29"/>
    </location>
</feature>
<evidence type="ECO:0000313" key="3">
    <source>
        <dbReference type="Proteomes" id="UP000275719"/>
    </source>
</evidence>
<sequence length="189" mass="21660">MLVLSCNTSDDNKLNNSDGVIDQPDDDNPNIGYNMPLNLYVEFKNSDGANIFAPHNPLEDENSIEVNVYGENGYENEYPYPATHQGRTFIRFDNGTASDGSKVYALRLGDYLSKYFYNSSLQEVFNIRKWLKYRITFPDDTVYEVKVEGALLNSNSMGYYPTRIYVNDELKWEQPEGNRSGFVNLTIVK</sequence>
<evidence type="ECO:0000256" key="1">
    <source>
        <dbReference type="SAM" id="MobiDB-lite"/>
    </source>
</evidence>
<reference evidence="2 3" key="1">
    <citation type="submission" date="2018-11" db="EMBL/GenBank/DDBJ databases">
        <title>Flavobacterium sp. nov., YIM 102701-2 draft genome.</title>
        <authorList>
            <person name="Li G."/>
            <person name="Jiang Y."/>
        </authorList>
    </citation>
    <scope>NUCLEOTIDE SEQUENCE [LARGE SCALE GENOMIC DNA]</scope>
    <source>
        <strain evidence="2 3">YIM 102701-2</strain>
    </source>
</reference>
<accession>A0A3P3W3M4</accession>
<dbReference type="Proteomes" id="UP000275719">
    <property type="component" value="Unassembled WGS sequence"/>
</dbReference>
<feature type="compositionally biased region" description="Polar residues" evidence="1">
    <location>
        <begin position="1"/>
        <end position="18"/>
    </location>
</feature>
<gene>
    <name evidence="2" type="ORF">EG240_12885</name>
</gene>
<comment type="caution">
    <text evidence="2">The sequence shown here is derived from an EMBL/GenBank/DDBJ whole genome shotgun (WGS) entry which is preliminary data.</text>
</comment>
<protein>
    <submittedName>
        <fullName evidence="2">Uncharacterized protein</fullName>
    </submittedName>
</protein>